<evidence type="ECO:0000313" key="1">
    <source>
        <dbReference type="EMBL" id="RCK80801.1"/>
    </source>
</evidence>
<dbReference type="Proteomes" id="UP000252355">
    <property type="component" value="Unassembled WGS sequence"/>
</dbReference>
<organism evidence="1 2">
    <name type="scientific">Candidatus Ozemobacter sibiricus</name>
    <dbReference type="NCBI Taxonomy" id="2268124"/>
    <lineage>
        <taxon>Bacteria</taxon>
        <taxon>Candidatus Ozemobacteria</taxon>
        <taxon>Candidatus Ozemobacterales</taxon>
        <taxon>Candidatus Ozemobacteraceae</taxon>
        <taxon>Candidatus Ozemobacter</taxon>
    </lineage>
</organism>
<comment type="caution">
    <text evidence="1">The sequence shown here is derived from an EMBL/GenBank/DDBJ whole genome shotgun (WGS) entry which is preliminary data.</text>
</comment>
<proteinExistence type="predicted"/>
<sequence>MSIYLELTRRFNTGRFRAILSGGQAVVMHRLAMMSKDGDWILREDDEACQHVLNVLQEYGATYRFGAPLHPRWLVAGWSSHLEFVHTGLRVRTDFLTRPPRLSPERVEAMWARAYSSEIPFLEVVDLIETKKTNREKDYAVIGELARLLVAPEEILLHSRSARDLAAVAKAHPDLVARLLSRRPMLAALADGRWDVLEAALDAERRQLMRAHEARLARFAAAAARWAAIWPEVSREMASLPLAAAHALMIRRAEGVLPVAVPEGEPI</sequence>
<name>A0A367ZTY8_9BACT</name>
<accession>A0A367ZTY8</accession>
<dbReference type="AlphaFoldDB" id="A0A367ZTY8"/>
<protein>
    <submittedName>
        <fullName evidence="1">Uncharacterized protein</fullName>
    </submittedName>
</protein>
<reference evidence="1 2" key="1">
    <citation type="submission" date="2018-05" db="EMBL/GenBank/DDBJ databases">
        <title>A metagenomic window into the 2 km-deep terrestrial subsurface aquifer revealed taxonomically and functionally diverse microbial community comprising novel uncultured bacterial lineages.</title>
        <authorList>
            <person name="Kadnikov V.V."/>
            <person name="Mardanov A.V."/>
            <person name="Beletsky A.V."/>
            <person name="Banks D."/>
            <person name="Pimenov N.V."/>
            <person name="Frank Y.A."/>
            <person name="Karnachuk O.V."/>
            <person name="Ravin N.V."/>
        </authorList>
    </citation>
    <scope>NUCLEOTIDE SEQUENCE [LARGE SCALE GENOMIC DNA]</scope>
    <source>
        <strain evidence="1">BY5</strain>
    </source>
</reference>
<dbReference type="EMBL" id="QOQW01000004">
    <property type="protein sequence ID" value="RCK80801.1"/>
    <property type="molecule type" value="Genomic_DNA"/>
</dbReference>
<evidence type="ECO:0000313" key="2">
    <source>
        <dbReference type="Proteomes" id="UP000252355"/>
    </source>
</evidence>
<gene>
    <name evidence="1" type="ORF">OZSIB_2689</name>
</gene>